<gene>
    <name evidence="2" type="ORF">PHYPA_018609</name>
</gene>
<reference evidence="2 4" key="1">
    <citation type="journal article" date="2008" name="Science">
        <title>The Physcomitrella genome reveals evolutionary insights into the conquest of land by plants.</title>
        <authorList>
            <person name="Rensing S."/>
            <person name="Lang D."/>
            <person name="Zimmer A."/>
            <person name="Terry A."/>
            <person name="Salamov A."/>
            <person name="Shapiro H."/>
            <person name="Nishiyama T."/>
            <person name="Perroud P.-F."/>
            <person name="Lindquist E."/>
            <person name="Kamisugi Y."/>
            <person name="Tanahashi T."/>
            <person name="Sakakibara K."/>
            <person name="Fujita T."/>
            <person name="Oishi K."/>
            <person name="Shin-I T."/>
            <person name="Kuroki Y."/>
            <person name="Toyoda A."/>
            <person name="Suzuki Y."/>
            <person name="Hashimoto A."/>
            <person name="Yamaguchi K."/>
            <person name="Sugano A."/>
            <person name="Kohara Y."/>
            <person name="Fujiyama A."/>
            <person name="Anterola A."/>
            <person name="Aoki S."/>
            <person name="Ashton N."/>
            <person name="Barbazuk W.B."/>
            <person name="Barker E."/>
            <person name="Bennetzen J."/>
            <person name="Bezanilla M."/>
            <person name="Blankenship R."/>
            <person name="Cho S.H."/>
            <person name="Dutcher S."/>
            <person name="Estelle M."/>
            <person name="Fawcett J.A."/>
            <person name="Gundlach H."/>
            <person name="Hanada K."/>
            <person name="Heyl A."/>
            <person name="Hicks K.A."/>
            <person name="Hugh J."/>
            <person name="Lohr M."/>
            <person name="Mayer K."/>
            <person name="Melkozernov A."/>
            <person name="Murata T."/>
            <person name="Nelson D."/>
            <person name="Pils B."/>
            <person name="Prigge M."/>
            <person name="Reiss B."/>
            <person name="Renner T."/>
            <person name="Rombauts S."/>
            <person name="Rushton P."/>
            <person name="Sanderfoot A."/>
            <person name="Schween G."/>
            <person name="Shiu S.-H."/>
            <person name="Stueber K."/>
            <person name="Theodoulou F.L."/>
            <person name="Tu H."/>
            <person name="Van de Peer Y."/>
            <person name="Verrier P.J."/>
            <person name="Waters E."/>
            <person name="Wood A."/>
            <person name="Yang L."/>
            <person name="Cove D."/>
            <person name="Cuming A."/>
            <person name="Hasebe M."/>
            <person name="Lucas S."/>
            <person name="Mishler D.B."/>
            <person name="Reski R."/>
            <person name="Grigoriev I."/>
            <person name="Quatrano R.S."/>
            <person name="Boore J.L."/>
        </authorList>
    </citation>
    <scope>NUCLEOTIDE SEQUENCE [LARGE SCALE GENOMIC DNA]</scope>
    <source>
        <strain evidence="3 4">cv. Gransden 2004</strain>
    </source>
</reference>
<evidence type="ECO:0000313" key="3">
    <source>
        <dbReference type="EnsemblPlants" id="PAC:32961533.CDS.1"/>
    </source>
</evidence>
<proteinExistence type="predicted"/>
<feature type="compositionally biased region" description="Polar residues" evidence="1">
    <location>
        <begin position="11"/>
        <end position="21"/>
    </location>
</feature>
<dbReference type="EnsemblPlants" id="Pp3c14_16659V3.1">
    <property type="protein sequence ID" value="PAC:32961533.CDS.1"/>
    <property type="gene ID" value="Pp3c14_16659"/>
</dbReference>
<accession>A0A2K1JIQ8</accession>
<protein>
    <submittedName>
        <fullName evidence="2 3">Uncharacterized protein</fullName>
    </submittedName>
</protein>
<feature type="region of interest" description="Disordered" evidence="1">
    <location>
        <begin position="11"/>
        <end position="31"/>
    </location>
</feature>
<keyword evidence="4" id="KW-1185">Reference proteome</keyword>
<dbReference type="AlphaFoldDB" id="A0A2K1JIQ8"/>
<organism evidence="2">
    <name type="scientific">Physcomitrium patens</name>
    <name type="common">Spreading-leaved earth moss</name>
    <name type="synonym">Physcomitrella patens</name>
    <dbReference type="NCBI Taxonomy" id="3218"/>
    <lineage>
        <taxon>Eukaryota</taxon>
        <taxon>Viridiplantae</taxon>
        <taxon>Streptophyta</taxon>
        <taxon>Embryophyta</taxon>
        <taxon>Bryophyta</taxon>
        <taxon>Bryophytina</taxon>
        <taxon>Bryopsida</taxon>
        <taxon>Funariidae</taxon>
        <taxon>Funariales</taxon>
        <taxon>Funariaceae</taxon>
        <taxon>Physcomitrium</taxon>
    </lineage>
</organism>
<name>A0A2K1JIQ8_PHYPA</name>
<dbReference type="Gramene" id="Pp3c14_16659V3.1">
    <property type="protein sequence ID" value="PAC:32961533.CDS.1"/>
    <property type="gene ID" value="Pp3c14_16659"/>
</dbReference>
<evidence type="ECO:0000313" key="4">
    <source>
        <dbReference type="Proteomes" id="UP000006727"/>
    </source>
</evidence>
<dbReference type="Proteomes" id="UP000006727">
    <property type="component" value="Chromosome 14"/>
</dbReference>
<dbReference type="InParanoid" id="A0A2K1JIQ8"/>
<reference evidence="2 4" key="2">
    <citation type="journal article" date="2018" name="Plant J.">
        <title>The Physcomitrella patens chromosome-scale assembly reveals moss genome structure and evolution.</title>
        <authorList>
            <person name="Lang D."/>
            <person name="Ullrich K.K."/>
            <person name="Murat F."/>
            <person name="Fuchs J."/>
            <person name="Jenkins J."/>
            <person name="Haas F.B."/>
            <person name="Piednoel M."/>
            <person name="Gundlach H."/>
            <person name="Van Bel M."/>
            <person name="Meyberg R."/>
            <person name="Vives C."/>
            <person name="Morata J."/>
            <person name="Symeonidi A."/>
            <person name="Hiss M."/>
            <person name="Muchero W."/>
            <person name="Kamisugi Y."/>
            <person name="Saleh O."/>
            <person name="Blanc G."/>
            <person name="Decker E.L."/>
            <person name="van Gessel N."/>
            <person name="Grimwood J."/>
            <person name="Hayes R.D."/>
            <person name="Graham S.W."/>
            <person name="Gunter L.E."/>
            <person name="McDaniel S.F."/>
            <person name="Hoernstein S.N.W."/>
            <person name="Larsson A."/>
            <person name="Li F.W."/>
            <person name="Perroud P.F."/>
            <person name="Phillips J."/>
            <person name="Ranjan P."/>
            <person name="Rokshar D.S."/>
            <person name="Rothfels C.J."/>
            <person name="Schneider L."/>
            <person name="Shu S."/>
            <person name="Stevenson D.W."/>
            <person name="Thummler F."/>
            <person name="Tillich M."/>
            <person name="Villarreal Aguilar J.C."/>
            <person name="Widiez T."/>
            <person name="Wong G.K."/>
            <person name="Wymore A."/>
            <person name="Zhang Y."/>
            <person name="Zimmer A.D."/>
            <person name="Quatrano R.S."/>
            <person name="Mayer K.F.X."/>
            <person name="Goodstein D."/>
            <person name="Casacuberta J.M."/>
            <person name="Vandepoele K."/>
            <person name="Reski R."/>
            <person name="Cuming A.C."/>
            <person name="Tuskan G.A."/>
            <person name="Maumus F."/>
            <person name="Salse J."/>
            <person name="Schmutz J."/>
            <person name="Rensing S.A."/>
        </authorList>
    </citation>
    <scope>NUCLEOTIDE SEQUENCE [LARGE SCALE GENOMIC DNA]</scope>
    <source>
        <strain evidence="3 4">cv. Gransden 2004</strain>
    </source>
</reference>
<feature type="compositionally biased region" description="Basic and acidic residues" evidence="1">
    <location>
        <begin position="22"/>
        <end position="31"/>
    </location>
</feature>
<sequence>MCVWMLRRSWAQSRGSASSNREWPRRLEGAEAGGVKRDSVFSSTSEASMAKVSDGAQHWMQRWERTA</sequence>
<evidence type="ECO:0000256" key="1">
    <source>
        <dbReference type="SAM" id="MobiDB-lite"/>
    </source>
</evidence>
<dbReference type="EMBL" id="ABEU02000014">
    <property type="protein sequence ID" value="PNR41206.1"/>
    <property type="molecule type" value="Genomic_DNA"/>
</dbReference>
<evidence type="ECO:0000313" key="2">
    <source>
        <dbReference type="EMBL" id="PNR41206.1"/>
    </source>
</evidence>
<reference evidence="3" key="3">
    <citation type="submission" date="2020-12" db="UniProtKB">
        <authorList>
            <consortium name="EnsemblPlants"/>
        </authorList>
    </citation>
    <scope>IDENTIFICATION</scope>
</reference>